<reference evidence="3" key="1">
    <citation type="journal article" date="2019" name="Int. J. Syst. Evol. Microbiol.">
        <title>The Global Catalogue of Microorganisms (GCM) 10K type strain sequencing project: providing services to taxonomists for standard genome sequencing and annotation.</title>
        <authorList>
            <consortium name="The Broad Institute Genomics Platform"/>
            <consortium name="The Broad Institute Genome Sequencing Center for Infectious Disease"/>
            <person name="Wu L."/>
            <person name="Ma J."/>
        </authorList>
    </citation>
    <scope>NUCLEOTIDE SEQUENCE [LARGE SCALE GENOMIC DNA]</scope>
    <source>
        <strain evidence="3">CGMCC 4.7329</strain>
    </source>
</reference>
<proteinExistence type="predicted"/>
<evidence type="ECO:0008006" key="4">
    <source>
        <dbReference type="Google" id="ProtNLM"/>
    </source>
</evidence>
<gene>
    <name evidence="2" type="ORF">GCM10011610_57970</name>
</gene>
<evidence type="ECO:0000313" key="2">
    <source>
        <dbReference type="EMBL" id="GGN94702.1"/>
    </source>
</evidence>
<evidence type="ECO:0000313" key="3">
    <source>
        <dbReference type="Proteomes" id="UP000658127"/>
    </source>
</evidence>
<evidence type="ECO:0000256" key="1">
    <source>
        <dbReference type="SAM" id="Phobius"/>
    </source>
</evidence>
<keyword evidence="1" id="KW-1133">Transmembrane helix</keyword>
<dbReference type="EMBL" id="BMNE01000008">
    <property type="protein sequence ID" value="GGN94702.1"/>
    <property type="molecule type" value="Genomic_DNA"/>
</dbReference>
<keyword evidence="1" id="KW-0472">Membrane</keyword>
<dbReference type="RefSeq" id="WP_189033654.1">
    <property type="nucleotide sequence ID" value="NZ_BMNE01000008.1"/>
</dbReference>
<feature type="transmembrane region" description="Helical" evidence="1">
    <location>
        <begin position="21"/>
        <end position="43"/>
    </location>
</feature>
<keyword evidence="3" id="KW-1185">Reference proteome</keyword>
<protein>
    <recommendedName>
        <fullName evidence="4">Peptidase MA-like domain-containing protein</fullName>
    </recommendedName>
</protein>
<comment type="caution">
    <text evidence="2">The sequence shown here is derived from an EMBL/GenBank/DDBJ whole genome shotgun (WGS) entry which is preliminary data.</text>
</comment>
<organism evidence="2 3">
    <name type="scientific">Nocardia rhizosphaerihabitans</name>
    <dbReference type="NCBI Taxonomy" id="1691570"/>
    <lineage>
        <taxon>Bacteria</taxon>
        <taxon>Bacillati</taxon>
        <taxon>Actinomycetota</taxon>
        <taxon>Actinomycetes</taxon>
        <taxon>Mycobacteriales</taxon>
        <taxon>Nocardiaceae</taxon>
        <taxon>Nocardia</taxon>
    </lineage>
</organism>
<keyword evidence="1" id="KW-0812">Transmembrane</keyword>
<dbReference type="Proteomes" id="UP000658127">
    <property type="component" value="Unassembled WGS sequence"/>
</dbReference>
<sequence length="337" mass="35930">MTDPSRRSSGLRSWFSANGRLEFVLTLASVTLLTGACLALILVPRNAGPLQLATDEAEVLDTTEGIDDPRLTPVRRELQPFGPILVRRVAAGGEADALLVAHPGHRADLDVLEHELELAIADVSAAWGVDWNRAPVIVVAGTPTEFTALTRAAGATTTADVAAVSLTGSYAPGTRPTDQRIVFNPDARRRVGDEGLATLLRHELTHVATRGVTTDGAPLWMLEGYAEYVAQRGRGNTFSQIAPTLTTRLRAGALPTELIGDADFTGTDAAYAYESAWSTCAFLADRYGPATLTELYKRLATGPQSPAAQDAAFTSVLGVSRAELLDGWRAWLRGRAV</sequence>
<name>A0ABQ2KVQ8_9NOCA</name>
<accession>A0ABQ2KVQ8</accession>